<dbReference type="EMBL" id="FONA01000020">
    <property type="protein sequence ID" value="SFE84455.1"/>
    <property type="molecule type" value="Genomic_DNA"/>
</dbReference>
<keyword evidence="3" id="KW-0645">Protease</keyword>
<dbReference type="InParanoid" id="A0A1I2DV31"/>
<dbReference type="OrthoDB" id="598046at2"/>
<organism evidence="3 4">
    <name type="scientific">Thermophagus xiamenensis</name>
    <dbReference type="NCBI Taxonomy" id="385682"/>
    <lineage>
        <taxon>Bacteria</taxon>
        <taxon>Pseudomonadati</taxon>
        <taxon>Bacteroidota</taxon>
        <taxon>Bacteroidia</taxon>
        <taxon>Marinilabiliales</taxon>
        <taxon>Marinilabiliaceae</taxon>
        <taxon>Thermophagus</taxon>
    </lineage>
</organism>
<dbReference type="Pfam" id="PF02617">
    <property type="entry name" value="ClpS"/>
    <property type="match status" value="1"/>
</dbReference>
<evidence type="ECO:0000256" key="1">
    <source>
        <dbReference type="SAM" id="MobiDB-lite"/>
    </source>
</evidence>
<dbReference type="STRING" id="385682.SAMN05444380_12041"/>
<reference evidence="3 4" key="1">
    <citation type="submission" date="2016-10" db="EMBL/GenBank/DDBJ databases">
        <authorList>
            <person name="de Groot N.N."/>
        </authorList>
    </citation>
    <scope>NUCLEOTIDE SEQUENCE [LARGE SCALE GENOMIC DNA]</scope>
    <source>
        <strain evidence="3 4">DSM 19012</strain>
    </source>
</reference>
<gene>
    <name evidence="3" type="ORF">SAMN05444380_12041</name>
</gene>
<dbReference type="RefSeq" id="WP_010526573.1">
    <property type="nucleotide sequence ID" value="NZ_AFSL01000012.1"/>
</dbReference>
<dbReference type="Gene3D" id="3.30.1390.10">
    <property type="match status" value="1"/>
</dbReference>
<dbReference type="eggNOG" id="COG2127">
    <property type="taxonomic scope" value="Bacteria"/>
</dbReference>
<protein>
    <submittedName>
        <fullName evidence="3">ATP-dependent Clp protease adaptor protein ClpS</fullName>
    </submittedName>
</protein>
<dbReference type="SUPFAM" id="SSF54736">
    <property type="entry name" value="ClpS-like"/>
    <property type="match status" value="1"/>
</dbReference>
<proteinExistence type="predicted"/>
<dbReference type="GO" id="GO:0030163">
    <property type="term" value="P:protein catabolic process"/>
    <property type="evidence" value="ECO:0007669"/>
    <property type="project" value="InterPro"/>
</dbReference>
<keyword evidence="4" id="KW-1185">Reference proteome</keyword>
<dbReference type="InterPro" id="IPR003769">
    <property type="entry name" value="ClpS_core"/>
</dbReference>
<evidence type="ECO:0000259" key="2">
    <source>
        <dbReference type="Pfam" id="PF02617"/>
    </source>
</evidence>
<name>A0A1I2DV31_9BACT</name>
<dbReference type="Proteomes" id="UP000181976">
    <property type="component" value="Unassembled WGS sequence"/>
</dbReference>
<evidence type="ECO:0000313" key="3">
    <source>
        <dbReference type="EMBL" id="SFE84455.1"/>
    </source>
</evidence>
<keyword evidence="3" id="KW-0378">Hydrolase</keyword>
<accession>A0A1I2DV31</accession>
<dbReference type="AlphaFoldDB" id="A0A1I2DV31"/>
<feature type="region of interest" description="Disordered" evidence="1">
    <location>
        <begin position="1"/>
        <end position="20"/>
    </location>
</feature>
<dbReference type="GO" id="GO:0008233">
    <property type="term" value="F:peptidase activity"/>
    <property type="evidence" value="ECO:0007669"/>
    <property type="project" value="UniProtKB-KW"/>
</dbReference>
<dbReference type="GO" id="GO:0006508">
    <property type="term" value="P:proteolysis"/>
    <property type="evidence" value="ECO:0007669"/>
    <property type="project" value="UniProtKB-KW"/>
</dbReference>
<feature type="domain" description="Adaptor protein ClpS core" evidence="2">
    <location>
        <begin position="20"/>
        <end position="75"/>
    </location>
</feature>
<evidence type="ECO:0000313" key="4">
    <source>
        <dbReference type="Proteomes" id="UP000181976"/>
    </source>
</evidence>
<sequence>MASYDKKDKKRRQDSENGHDHVLILHNDDVNTFDNVIDALVTFCDHDNIQAEQCATLAHYLGSCEIKRGTLPDLLEIHKMLTAQSLKVSIHQLIGP</sequence>
<dbReference type="InterPro" id="IPR014719">
    <property type="entry name" value="Ribosomal_bL12_C/ClpS-like"/>
</dbReference>